<name>A0A2K8KX71_9GAMM</name>
<keyword evidence="7" id="KW-1185">Reference proteome</keyword>
<evidence type="ECO:0008006" key="8">
    <source>
        <dbReference type="Google" id="ProtNLM"/>
    </source>
</evidence>
<evidence type="ECO:0000256" key="1">
    <source>
        <dbReference type="ARBA" id="ARBA00001974"/>
    </source>
</evidence>
<dbReference type="RefSeq" id="WP_100257897.1">
    <property type="nucleotide sequence ID" value="NZ_CP011797.1"/>
</dbReference>
<dbReference type="InterPro" id="IPR036188">
    <property type="entry name" value="FAD/NAD-bd_sf"/>
</dbReference>
<protein>
    <recommendedName>
        <fullName evidence="8">NAD(FAD)-utilizing dehydrogenase</fullName>
    </recommendedName>
</protein>
<gene>
    <name evidence="6" type="ORF">REIFOR_02529</name>
</gene>
<dbReference type="NCBIfam" id="TIGR00275">
    <property type="entry name" value="aminoacetone oxidase family FAD-binding enzyme"/>
    <property type="match status" value="1"/>
</dbReference>
<proteinExistence type="predicted"/>
<keyword evidence="3" id="KW-0274">FAD</keyword>
<feature type="domain" description="RsdA/BaiN/AoA(So)-like insert" evidence="5">
    <location>
        <begin position="189"/>
        <end position="339"/>
    </location>
</feature>
<dbReference type="EMBL" id="CP011797">
    <property type="protein sequence ID" value="ATX77654.1"/>
    <property type="molecule type" value="Genomic_DNA"/>
</dbReference>
<dbReference type="Proteomes" id="UP000229757">
    <property type="component" value="Chromosome"/>
</dbReference>
<dbReference type="InterPro" id="IPR055178">
    <property type="entry name" value="RsdA/BaiN/AoA(So)-like_dom"/>
</dbReference>
<dbReference type="AlphaFoldDB" id="A0A2K8KX71"/>
<accession>A0A2K8KX71</accession>
<dbReference type="SUPFAM" id="SSF160996">
    <property type="entry name" value="HI0933 insert domain-like"/>
    <property type="match status" value="1"/>
</dbReference>
<sequence>MTTGVDVLIIGAGAAGMMCAIEAAKRGRSVVLIDHANKAGKKILMSGGGRCNFTNLDVQPAHFLSHNPHFARSALSRYSQWDFIAKVNLHGIEYHEKDLGQLFCDHSAKDIQQMLLSELAQEGVDLLLETSVLSVAKLDDHFAISTTAGVFSAVSCVVACGGLSIPTLGASDFGFKLAQQFGHTLLSHRASLVPFTWNTKDKPLWSALSGLATRARVRALEGTQFELDLLITHRGLSGPAMLQISNYWQEGEALTIDWLPSMDVAQQLAADRHEQGKKQFKSWLSALLPARLAELFCQQWPHQKTLAELSKADVLYWSEQLNHWQFVPGGTEGYRTAEVTLGGVDTHDISSKTMVSKLVPGLYFIGEVLDVTGWLGGYNFQWAWSSAWAAGQDC</sequence>
<comment type="cofactor">
    <cofactor evidence="1">
        <name>FAD</name>
        <dbReference type="ChEBI" id="CHEBI:57692"/>
    </cofactor>
</comment>
<dbReference type="PRINTS" id="PR00368">
    <property type="entry name" value="FADPNR"/>
</dbReference>
<dbReference type="SUPFAM" id="SSF51905">
    <property type="entry name" value="FAD/NAD(P)-binding domain"/>
    <property type="match status" value="1"/>
</dbReference>
<evidence type="ECO:0000313" key="6">
    <source>
        <dbReference type="EMBL" id="ATX77654.1"/>
    </source>
</evidence>
<dbReference type="PRINTS" id="PR00411">
    <property type="entry name" value="PNDRDTASEI"/>
</dbReference>
<dbReference type="Gene3D" id="2.40.30.10">
    <property type="entry name" value="Translation factors"/>
    <property type="match status" value="1"/>
</dbReference>
<dbReference type="Pfam" id="PF22780">
    <property type="entry name" value="HI0933_like_1st"/>
    <property type="match status" value="1"/>
</dbReference>
<dbReference type="OrthoDB" id="9773233at2"/>
<evidence type="ECO:0000259" key="4">
    <source>
        <dbReference type="Pfam" id="PF03486"/>
    </source>
</evidence>
<dbReference type="InterPro" id="IPR004792">
    <property type="entry name" value="BaiN-like"/>
</dbReference>
<keyword evidence="2" id="KW-0285">Flavoprotein</keyword>
<dbReference type="PANTHER" id="PTHR42887:SF2">
    <property type="entry name" value="OS12G0638800 PROTEIN"/>
    <property type="match status" value="1"/>
</dbReference>
<dbReference type="InterPro" id="IPR057661">
    <property type="entry name" value="RsdA/BaiN/AoA(So)_Rossmann"/>
</dbReference>
<evidence type="ECO:0000256" key="2">
    <source>
        <dbReference type="ARBA" id="ARBA00022630"/>
    </source>
</evidence>
<dbReference type="PANTHER" id="PTHR42887">
    <property type="entry name" value="OS12G0638800 PROTEIN"/>
    <property type="match status" value="1"/>
</dbReference>
<evidence type="ECO:0000256" key="3">
    <source>
        <dbReference type="ARBA" id="ARBA00022827"/>
    </source>
</evidence>
<reference evidence="6 7" key="1">
    <citation type="journal article" date="2017" name="Environ. Microbiol.">
        <title>Genomic and physiological analyses of 'Reinekea forsetii' reveal a versatile opportunistic lifestyle during spring algae blooms.</title>
        <authorList>
            <person name="Avci B."/>
            <person name="Hahnke R.L."/>
            <person name="Chafee M."/>
            <person name="Fischer T."/>
            <person name="Gruber-Vodicka H."/>
            <person name="Tegetmeyer H.E."/>
            <person name="Harder J."/>
            <person name="Fuchs B.M."/>
            <person name="Amann R.I."/>
            <person name="Teeling H."/>
        </authorList>
    </citation>
    <scope>NUCLEOTIDE SEQUENCE [LARGE SCALE GENOMIC DNA]</scope>
    <source>
        <strain evidence="6 7">Hel1_31_D35</strain>
    </source>
</reference>
<feature type="domain" description="RsdA/BaiN/AoA(So)-like Rossmann fold-like" evidence="4">
    <location>
        <begin position="6"/>
        <end position="392"/>
    </location>
</feature>
<dbReference type="Pfam" id="PF03486">
    <property type="entry name" value="HI0933_like"/>
    <property type="match status" value="1"/>
</dbReference>
<dbReference type="Gene3D" id="3.50.50.60">
    <property type="entry name" value="FAD/NAD(P)-binding domain"/>
    <property type="match status" value="1"/>
</dbReference>
<evidence type="ECO:0000259" key="5">
    <source>
        <dbReference type="Pfam" id="PF22780"/>
    </source>
</evidence>
<evidence type="ECO:0000313" key="7">
    <source>
        <dbReference type="Proteomes" id="UP000229757"/>
    </source>
</evidence>
<dbReference type="KEGG" id="rfo:REIFOR_02529"/>
<dbReference type="InterPro" id="IPR023166">
    <property type="entry name" value="BaiN-like_dom_sf"/>
</dbReference>
<dbReference type="Gene3D" id="1.10.8.260">
    <property type="entry name" value="HI0933 insert domain-like"/>
    <property type="match status" value="1"/>
</dbReference>
<organism evidence="6 7">
    <name type="scientific">Reinekea forsetii</name>
    <dbReference type="NCBI Taxonomy" id="1336806"/>
    <lineage>
        <taxon>Bacteria</taxon>
        <taxon>Pseudomonadati</taxon>
        <taxon>Pseudomonadota</taxon>
        <taxon>Gammaproteobacteria</taxon>
        <taxon>Oceanospirillales</taxon>
        <taxon>Saccharospirillaceae</taxon>
        <taxon>Reinekea</taxon>
    </lineage>
</organism>